<dbReference type="SUPFAM" id="SSF55060">
    <property type="entry name" value="GHMP Kinase, C-terminal domain"/>
    <property type="match status" value="1"/>
</dbReference>
<evidence type="ECO:0000256" key="7">
    <source>
        <dbReference type="ARBA" id="ARBA00022741"/>
    </source>
</evidence>
<dbReference type="EMBL" id="JAHDYR010000003">
    <property type="protein sequence ID" value="KAG9397328.1"/>
    <property type="molecule type" value="Genomic_DNA"/>
</dbReference>
<dbReference type="UniPathway" id="UPA00057">
    <property type="reaction ID" value="UER00098"/>
</dbReference>
<keyword evidence="10" id="KW-0460">Magnesium</keyword>
<dbReference type="InterPro" id="IPR020568">
    <property type="entry name" value="Ribosomal_Su5_D2-typ_SF"/>
</dbReference>
<dbReference type="GO" id="GO:0005829">
    <property type="term" value="C:cytosol"/>
    <property type="evidence" value="ECO:0007669"/>
    <property type="project" value="TreeGrafter"/>
</dbReference>
<keyword evidence="9" id="KW-0067">ATP-binding</keyword>
<protein>
    <recommendedName>
        <fullName evidence="3">mevalonate kinase</fullName>
        <ecNumber evidence="3">2.7.1.36</ecNumber>
    </recommendedName>
</protein>
<dbReference type="PANTHER" id="PTHR43290:SF2">
    <property type="entry name" value="MEVALONATE KINASE"/>
    <property type="match status" value="1"/>
</dbReference>
<evidence type="ECO:0000256" key="11">
    <source>
        <dbReference type="ARBA" id="ARBA00023098"/>
    </source>
</evidence>
<dbReference type="Gene3D" id="3.30.70.890">
    <property type="entry name" value="GHMP kinase, C-terminal domain"/>
    <property type="match status" value="1"/>
</dbReference>
<reference evidence="14" key="1">
    <citation type="submission" date="2021-05" db="EMBL/GenBank/DDBJ databases">
        <title>A free-living protist that lacks canonical eukaryotic 1 DNA replication and segregation systems.</title>
        <authorList>
            <person name="Salas-Leiva D.E."/>
            <person name="Tromer E.C."/>
            <person name="Curtis B.A."/>
            <person name="Jerlstrom-Hultqvist J."/>
            <person name="Kolisko M."/>
            <person name="Yi Z."/>
            <person name="Salas-Leiva J.S."/>
            <person name="Gallot-Lavallee L."/>
            <person name="Kops G.J.P.L."/>
            <person name="Archibald J.M."/>
            <person name="Simpson A.G.B."/>
            <person name="Roger A.J."/>
        </authorList>
    </citation>
    <scope>NUCLEOTIDE SEQUENCE</scope>
    <source>
        <strain evidence="14">BICM</strain>
    </source>
</reference>
<evidence type="ECO:0000256" key="8">
    <source>
        <dbReference type="ARBA" id="ARBA00022777"/>
    </source>
</evidence>
<evidence type="ECO:0000256" key="12">
    <source>
        <dbReference type="ARBA" id="ARBA00029438"/>
    </source>
</evidence>
<keyword evidence="11" id="KW-0443">Lipid metabolism</keyword>
<dbReference type="Proteomes" id="UP000717585">
    <property type="component" value="Unassembled WGS sequence"/>
</dbReference>
<dbReference type="InterPro" id="IPR014721">
    <property type="entry name" value="Ribsml_uS5_D2-typ_fold_subgr"/>
</dbReference>
<dbReference type="InterPro" id="IPR006205">
    <property type="entry name" value="Mev_gal_kin"/>
</dbReference>
<dbReference type="GO" id="GO:0005524">
    <property type="term" value="F:ATP binding"/>
    <property type="evidence" value="ECO:0007669"/>
    <property type="project" value="UniProtKB-KW"/>
</dbReference>
<dbReference type="GO" id="GO:0004496">
    <property type="term" value="F:mevalonate kinase activity"/>
    <property type="evidence" value="ECO:0007669"/>
    <property type="project" value="UniProtKB-EC"/>
</dbReference>
<comment type="caution">
    <text evidence="14">The sequence shown here is derived from an EMBL/GenBank/DDBJ whole genome shotgun (WGS) entry which is preliminary data.</text>
</comment>
<evidence type="ECO:0000256" key="5">
    <source>
        <dbReference type="ARBA" id="ARBA00022516"/>
    </source>
</evidence>
<keyword evidence="5" id="KW-0444">Lipid biosynthesis</keyword>
<evidence type="ECO:0000313" key="14">
    <source>
        <dbReference type="EMBL" id="KAG9397328.1"/>
    </source>
</evidence>
<evidence type="ECO:0000256" key="3">
    <source>
        <dbReference type="ARBA" id="ARBA00012103"/>
    </source>
</evidence>
<evidence type="ECO:0000256" key="4">
    <source>
        <dbReference type="ARBA" id="ARBA00022490"/>
    </source>
</evidence>
<dbReference type="InterPro" id="IPR006203">
    <property type="entry name" value="GHMP_knse_ATP-bd_CS"/>
</dbReference>
<keyword evidence="4" id="KW-0963">Cytoplasm</keyword>
<keyword evidence="15" id="KW-1185">Reference proteome</keyword>
<evidence type="ECO:0000259" key="13">
    <source>
        <dbReference type="Pfam" id="PF00288"/>
    </source>
</evidence>
<organism evidence="14 15">
    <name type="scientific">Carpediemonas membranifera</name>
    <dbReference type="NCBI Taxonomy" id="201153"/>
    <lineage>
        <taxon>Eukaryota</taxon>
        <taxon>Metamonada</taxon>
        <taxon>Carpediemonas-like organisms</taxon>
        <taxon>Carpediemonas</taxon>
    </lineage>
</organism>
<dbReference type="InterPro" id="IPR006204">
    <property type="entry name" value="GHMP_kinase_N_dom"/>
</dbReference>
<comment type="subcellular location">
    <subcellularLocation>
        <location evidence="1">Cytoplasm</location>
    </subcellularLocation>
</comment>
<dbReference type="InterPro" id="IPR036554">
    <property type="entry name" value="GHMP_kinase_C_sf"/>
</dbReference>
<comment type="pathway">
    <text evidence="12">Isoprenoid biosynthesis; isopentenyl diphosphate biosynthesis via mevalonate pathway; isopentenyl diphosphate from (R)-mevalonate: step 1/3.</text>
</comment>
<dbReference type="OrthoDB" id="1652964at2759"/>
<evidence type="ECO:0000256" key="6">
    <source>
        <dbReference type="ARBA" id="ARBA00022679"/>
    </source>
</evidence>
<evidence type="ECO:0000256" key="9">
    <source>
        <dbReference type="ARBA" id="ARBA00022840"/>
    </source>
</evidence>
<keyword evidence="6" id="KW-0808">Transferase</keyword>
<accession>A0A8J6E4L4</accession>
<dbReference type="PANTHER" id="PTHR43290">
    <property type="entry name" value="MEVALONATE KINASE"/>
    <property type="match status" value="1"/>
</dbReference>
<proteinExistence type="inferred from homology"/>
<dbReference type="Pfam" id="PF00288">
    <property type="entry name" value="GHMP_kinases_N"/>
    <property type="match status" value="1"/>
</dbReference>
<evidence type="ECO:0000313" key="15">
    <source>
        <dbReference type="Proteomes" id="UP000717585"/>
    </source>
</evidence>
<gene>
    <name evidence="14" type="ORF">J8273_1243</name>
</gene>
<name>A0A8J6E4L4_9EUKA</name>
<feature type="domain" description="GHMP kinase N-terminal" evidence="13">
    <location>
        <begin position="106"/>
        <end position="145"/>
    </location>
</feature>
<keyword evidence="8 14" id="KW-0418">Kinase</keyword>
<evidence type="ECO:0000256" key="2">
    <source>
        <dbReference type="ARBA" id="ARBA00006495"/>
    </source>
</evidence>
<dbReference type="Gene3D" id="3.30.230.10">
    <property type="match status" value="1"/>
</dbReference>
<dbReference type="PRINTS" id="PR00959">
    <property type="entry name" value="MEVGALKINASE"/>
</dbReference>
<evidence type="ECO:0000256" key="10">
    <source>
        <dbReference type="ARBA" id="ARBA00022842"/>
    </source>
</evidence>
<evidence type="ECO:0000256" key="1">
    <source>
        <dbReference type="ARBA" id="ARBA00004496"/>
    </source>
</evidence>
<dbReference type="GO" id="GO:0019287">
    <property type="term" value="P:isopentenyl diphosphate biosynthetic process, mevalonate pathway"/>
    <property type="evidence" value="ECO:0007669"/>
    <property type="project" value="UniProtKB-UniPathway"/>
</dbReference>
<keyword evidence="7" id="KW-0547">Nucleotide-binding</keyword>
<comment type="similarity">
    <text evidence="2">Belongs to the GHMP kinase family. Mevalonate kinase subfamily.</text>
</comment>
<dbReference type="EC" id="2.7.1.36" evidence="3"/>
<dbReference type="SUPFAM" id="SSF54211">
    <property type="entry name" value="Ribosomal protein S5 domain 2-like"/>
    <property type="match status" value="1"/>
</dbReference>
<dbReference type="AlphaFoldDB" id="A0A8J6E4L4"/>
<dbReference type="PROSITE" id="PS00627">
    <property type="entry name" value="GHMP_KINASES_ATP"/>
    <property type="match status" value="1"/>
</dbReference>
<sequence length="359" mass="36929">MTTGDLVFQTYVPGKVILSGEHAVVNGYAAVVVPINAFLTLSIKRNQNAAVFTVISATTGTKEIFSPSELSMLFIAPPQPRPTPCAAMVHALALCAKARGLSSDTVISSIMGLTVSVDSELPMGAGMGSSAALCTAMARTAVHIVSQLPREPEQRMSDSPLPLSSPPSLAPIQLDASVYDVALALEHLFHGKSSGIDVFCCLNPNLVTVSRTGVHSTLAMPEGAPGIEIVVVHSGVERSTADAVAMVQGNADYKRVLGQIGAISAETARLLGEGMTGDALETALASEQHLEALGLSVPSIGHILSIGQQLSPPWVGKISGAGLGGAVIFPVVAGTRDTRPLLDAVRAAGFEAALYSTGC</sequence>